<feature type="compositionally biased region" description="Gly residues" evidence="1">
    <location>
        <begin position="9"/>
        <end position="19"/>
    </location>
</feature>
<reference evidence="2" key="3">
    <citation type="submission" date="2006-01" db="EMBL/GenBank/DDBJ databases">
        <authorList>
            <person name="Buell R."/>
        </authorList>
    </citation>
    <scope>NUCLEOTIDE SEQUENCE</scope>
</reference>
<proteinExistence type="predicted"/>
<dbReference type="AlphaFoldDB" id="Q2QQD5"/>
<reference evidence="2" key="2">
    <citation type="submission" date="2005-04" db="EMBL/GenBank/DDBJ databases">
        <authorList>
            <person name="Buell C.R."/>
            <person name="Wing R.A."/>
            <person name="McCombie W.A."/>
            <person name="Ouyang S."/>
        </authorList>
    </citation>
    <scope>NUCLEOTIDE SEQUENCE</scope>
</reference>
<organism evidence="2">
    <name type="scientific">Oryza sativa subsp. japonica</name>
    <name type="common">Rice</name>
    <dbReference type="NCBI Taxonomy" id="39947"/>
    <lineage>
        <taxon>Eukaryota</taxon>
        <taxon>Viridiplantae</taxon>
        <taxon>Streptophyta</taxon>
        <taxon>Embryophyta</taxon>
        <taxon>Tracheophyta</taxon>
        <taxon>Spermatophyta</taxon>
        <taxon>Magnoliopsida</taxon>
        <taxon>Liliopsida</taxon>
        <taxon>Poales</taxon>
        <taxon>Poaceae</taxon>
        <taxon>BOP clade</taxon>
        <taxon>Oryzoideae</taxon>
        <taxon>Oryzeae</taxon>
        <taxon>Oryzinae</taxon>
        <taxon>Oryza</taxon>
        <taxon>Oryza sativa</taxon>
    </lineage>
</organism>
<gene>
    <name evidence="2" type="ordered locus">LOC_Os12g31420</name>
</gene>
<accession>Q2QQD5</accession>
<evidence type="ECO:0000256" key="1">
    <source>
        <dbReference type="SAM" id="MobiDB-lite"/>
    </source>
</evidence>
<dbReference type="EMBL" id="DP000011">
    <property type="protein sequence ID" value="ABA98597.1"/>
    <property type="molecule type" value="Genomic_DNA"/>
</dbReference>
<reference evidence="2" key="1">
    <citation type="journal article" date="2005" name="BMC Biol.">
        <title>The sequence of rice chromosomes 11 and 12, rich in disease resistance genes and recent gene duplications.</title>
        <authorList>
            <consortium name="The rice chromosomes 11 and 12 sequencing consortia"/>
        </authorList>
    </citation>
    <scope>NUCLEOTIDE SEQUENCE [LARGE SCALE GENOMIC DNA]</scope>
</reference>
<evidence type="ECO:0000313" key="2">
    <source>
        <dbReference type="EMBL" id="ABA98597.1"/>
    </source>
</evidence>
<feature type="region of interest" description="Disordered" evidence="1">
    <location>
        <begin position="1"/>
        <end position="23"/>
    </location>
</feature>
<feature type="region of interest" description="Disordered" evidence="1">
    <location>
        <begin position="31"/>
        <end position="50"/>
    </location>
</feature>
<feature type="compositionally biased region" description="Gly residues" evidence="1">
    <location>
        <begin position="36"/>
        <end position="50"/>
    </location>
</feature>
<protein>
    <submittedName>
        <fullName evidence="2">Uncharacterized protein</fullName>
    </submittedName>
</protein>
<sequence length="185" mass="19568">MAAMRGEGGEGGEMEGMGVGWRREGPGFIRARGRGGRPNGDATGGAGSGDCDGRAARLGTGLGATTTATRRASGAAVARGARRRFDGCYRLQLPQVLVVSRRPPRWRKLANHALVLGATFLKLRCRDEVLLLSDGNRELAHAMGVELDVRSRRRRLVAGRPPDLLVSCLALAASSPSTGRPAEQK</sequence>
<name>Q2QQD5_ORYSJ</name>